<dbReference type="Pfam" id="PF00381">
    <property type="entry name" value="PTS-HPr"/>
    <property type="match status" value="1"/>
</dbReference>
<dbReference type="Proteomes" id="UP000184268">
    <property type="component" value="Unassembled WGS sequence"/>
</dbReference>
<dbReference type="PROSITE" id="PS00369">
    <property type="entry name" value="PTS_HPR_HIS"/>
    <property type="match status" value="1"/>
</dbReference>
<comment type="function">
    <text evidence="1">General (non sugar-specific) component of the phosphoenolpyruvate-dependent sugar phosphotransferase system (sugar PTS). This major carbohydrate active-transport system catalyzes the phosphorylation of incoming sugar substrates concomitantly with their translocation across the cell membrane. The phosphoryl group from phosphoenolpyruvate (PEP) is transferred to the phosphoryl carrier protein HPr by enzyme I. Phospho-HPr then transfers it to the PTS EIIA domain.</text>
</comment>
<keyword evidence="7" id="KW-0598">Phosphotransferase system</keyword>
<dbReference type="InterPro" id="IPR002114">
    <property type="entry name" value="PTS_HPr_Ser_P_site"/>
</dbReference>
<evidence type="ECO:0000259" key="9">
    <source>
        <dbReference type="PROSITE" id="PS51350"/>
    </source>
</evidence>
<dbReference type="InterPro" id="IPR050399">
    <property type="entry name" value="HPr"/>
</dbReference>
<proteinExistence type="predicted"/>
<dbReference type="InterPro" id="IPR000032">
    <property type="entry name" value="HPr-like"/>
</dbReference>
<dbReference type="PROSITE" id="PS51350">
    <property type="entry name" value="PTS_HPR_DOM"/>
    <property type="match status" value="1"/>
</dbReference>
<reference evidence="10 11" key="1">
    <citation type="submission" date="2016-11" db="EMBL/GenBank/DDBJ databases">
        <authorList>
            <person name="Jaros S."/>
            <person name="Januszkiewicz K."/>
            <person name="Wedrychowicz H."/>
        </authorList>
    </citation>
    <scope>NUCLEOTIDE SEQUENCE [LARGE SCALE GENOMIC DNA]</scope>
    <source>
        <strain evidence="10 11">DSM 16917</strain>
    </source>
</reference>
<dbReference type="CDD" id="cd00367">
    <property type="entry name" value="PTS-HPr_like"/>
    <property type="match status" value="1"/>
</dbReference>
<dbReference type="GO" id="GO:0005737">
    <property type="term" value="C:cytoplasm"/>
    <property type="evidence" value="ECO:0007669"/>
    <property type="project" value="UniProtKB-SubCell"/>
</dbReference>
<accession>A0A1M5YV12</accession>
<evidence type="ECO:0000313" key="10">
    <source>
        <dbReference type="EMBL" id="SHI15916.1"/>
    </source>
</evidence>
<sequence length="85" mass="9307">MIQRAVTISAPHGLHTRPAALLVKAAQDFPCTITVLSQGRQASAKSLFRLQTLDLRYGTEITLQAEGEQAEQAIDRLSDMLSDLK</sequence>
<dbReference type="OrthoDB" id="9809047at2"/>
<keyword evidence="11" id="KW-1185">Reference proteome</keyword>
<dbReference type="STRING" id="299255.SAMN02745129_4505"/>
<feature type="domain" description="HPr" evidence="9">
    <location>
        <begin position="1"/>
        <end position="85"/>
    </location>
</feature>
<dbReference type="PANTHER" id="PTHR33705">
    <property type="entry name" value="PHOSPHOCARRIER PROTEIN HPR"/>
    <property type="match status" value="1"/>
</dbReference>
<evidence type="ECO:0000256" key="4">
    <source>
        <dbReference type="ARBA" id="ARBA00022448"/>
    </source>
</evidence>
<dbReference type="AlphaFoldDB" id="A0A1M5YV12"/>
<keyword evidence="5" id="KW-0963">Cytoplasm</keyword>
<evidence type="ECO:0000256" key="1">
    <source>
        <dbReference type="ARBA" id="ARBA00003681"/>
    </source>
</evidence>
<protein>
    <recommendedName>
        <fullName evidence="3">Phosphocarrier protein HPr</fullName>
    </recommendedName>
    <alternativeName>
        <fullName evidence="8">Histidine-containing protein</fullName>
    </alternativeName>
</protein>
<dbReference type="Gene3D" id="3.30.1340.10">
    <property type="entry name" value="HPr-like"/>
    <property type="match status" value="1"/>
</dbReference>
<dbReference type="InterPro" id="IPR035895">
    <property type="entry name" value="HPr-like_sf"/>
</dbReference>
<dbReference type="GO" id="GO:0009401">
    <property type="term" value="P:phosphoenolpyruvate-dependent sugar phosphotransferase system"/>
    <property type="evidence" value="ECO:0007669"/>
    <property type="project" value="UniProtKB-KW"/>
</dbReference>
<evidence type="ECO:0000256" key="6">
    <source>
        <dbReference type="ARBA" id="ARBA00022597"/>
    </source>
</evidence>
<comment type="subcellular location">
    <subcellularLocation>
        <location evidence="2">Cytoplasm</location>
    </subcellularLocation>
</comment>
<dbReference type="NCBIfam" id="TIGR01003">
    <property type="entry name" value="PTS_HPr_family"/>
    <property type="match status" value="1"/>
</dbReference>
<evidence type="ECO:0000256" key="5">
    <source>
        <dbReference type="ARBA" id="ARBA00022490"/>
    </source>
</evidence>
<keyword evidence="4" id="KW-0813">Transport</keyword>
<evidence type="ECO:0000256" key="3">
    <source>
        <dbReference type="ARBA" id="ARBA00020422"/>
    </source>
</evidence>
<evidence type="ECO:0000256" key="2">
    <source>
        <dbReference type="ARBA" id="ARBA00004496"/>
    </source>
</evidence>
<dbReference type="PROSITE" id="PS00589">
    <property type="entry name" value="PTS_HPR_SER"/>
    <property type="match status" value="1"/>
</dbReference>
<dbReference type="EMBL" id="FQXG01000008">
    <property type="protein sequence ID" value="SHI15916.1"/>
    <property type="molecule type" value="Genomic_DNA"/>
</dbReference>
<dbReference type="InterPro" id="IPR001020">
    <property type="entry name" value="PTS_HPr_His_P_site"/>
</dbReference>
<evidence type="ECO:0000256" key="7">
    <source>
        <dbReference type="ARBA" id="ARBA00022683"/>
    </source>
</evidence>
<evidence type="ECO:0000256" key="8">
    <source>
        <dbReference type="ARBA" id="ARBA00033055"/>
    </source>
</evidence>
<dbReference type="SUPFAM" id="SSF55594">
    <property type="entry name" value="HPr-like"/>
    <property type="match status" value="1"/>
</dbReference>
<gene>
    <name evidence="10" type="ORF">SAMN02745129_4505</name>
</gene>
<dbReference type="PANTHER" id="PTHR33705:SF1">
    <property type="entry name" value="PHOSPHOCARRIER PROTEIN HPR"/>
    <property type="match status" value="1"/>
</dbReference>
<organism evidence="10 11">
    <name type="scientific">Ferrimonas marina</name>
    <dbReference type="NCBI Taxonomy" id="299255"/>
    <lineage>
        <taxon>Bacteria</taxon>
        <taxon>Pseudomonadati</taxon>
        <taxon>Pseudomonadota</taxon>
        <taxon>Gammaproteobacteria</taxon>
        <taxon>Alteromonadales</taxon>
        <taxon>Ferrimonadaceae</taxon>
        <taxon>Ferrimonas</taxon>
    </lineage>
</organism>
<keyword evidence="6" id="KW-0762">Sugar transport</keyword>
<name>A0A1M5YV12_9GAMM</name>
<dbReference type="RefSeq" id="WP_067664776.1">
    <property type="nucleotide sequence ID" value="NZ_FQXG01000008.1"/>
</dbReference>
<dbReference type="PRINTS" id="PR00107">
    <property type="entry name" value="PHOSPHOCPHPR"/>
</dbReference>
<evidence type="ECO:0000313" key="11">
    <source>
        <dbReference type="Proteomes" id="UP000184268"/>
    </source>
</evidence>